<dbReference type="SUPFAM" id="SSF51338">
    <property type="entry name" value="Composite domain of metallo-dependent hydrolases"/>
    <property type="match status" value="1"/>
</dbReference>
<dbReference type="InterPro" id="IPR011059">
    <property type="entry name" value="Metal-dep_hydrolase_composite"/>
</dbReference>
<dbReference type="EMBL" id="CAUYUJ010005365">
    <property type="protein sequence ID" value="CAK0813376.1"/>
    <property type="molecule type" value="Genomic_DNA"/>
</dbReference>
<accession>A0ABN9R6A8</accession>
<dbReference type="SUPFAM" id="SSF51556">
    <property type="entry name" value="Metallo-dependent hydrolases"/>
    <property type="match status" value="1"/>
</dbReference>
<comment type="caution">
    <text evidence="3">The sequence shown here is derived from an EMBL/GenBank/DDBJ whole genome shotgun (WGS) entry which is preliminary data.</text>
</comment>
<evidence type="ECO:0000313" key="3">
    <source>
        <dbReference type="EMBL" id="CAK0813376.1"/>
    </source>
</evidence>
<protein>
    <recommendedName>
        <fullName evidence="2">Amidohydrolase 3 domain-containing protein</fullName>
    </recommendedName>
</protein>
<dbReference type="InterPro" id="IPR021365">
    <property type="entry name" value="DUF2891"/>
</dbReference>
<dbReference type="InterPro" id="IPR013108">
    <property type="entry name" value="Amidohydro_3"/>
</dbReference>
<dbReference type="Proteomes" id="UP001189429">
    <property type="component" value="Unassembled WGS sequence"/>
</dbReference>
<organism evidence="3 4">
    <name type="scientific">Prorocentrum cordatum</name>
    <dbReference type="NCBI Taxonomy" id="2364126"/>
    <lineage>
        <taxon>Eukaryota</taxon>
        <taxon>Sar</taxon>
        <taxon>Alveolata</taxon>
        <taxon>Dinophyceae</taxon>
        <taxon>Prorocentrales</taxon>
        <taxon>Prorocentraceae</taxon>
        <taxon>Prorocentrum</taxon>
    </lineage>
</organism>
<dbReference type="Pfam" id="PF07969">
    <property type="entry name" value="Amidohydro_3"/>
    <property type="match status" value="1"/>
</dbReference>
<dbReference type="Gene3D" id="3.10.310.70">
    <property type="match status" value="1"/>
</dbReference>
<reference evidence="3" key="1">
    <citation type="submission" date="2023-10" db="EMBL/GenBank/DDBJ databases">
        <authorList>
            <person name="Chen Y."/>
            <person name="Shah S."/>
            <person name="Dougan E. K."/>
            <person name="Thang M."/>
            <person name="Chan C."/>
        </authorList>
    </citation>
    <scope>NUCLEOTIDE SEQUENCE [LARGE SCALE GENOMIC DNA]</scope>
</reference>
<dbReference type="Gene3D" id="3.20.20.140">
    <property type="entry name" value="Metal-dependent hydrolases"/>
    <property type="match status" value="1"/>
</dbReference>
<dbReference type="Pfam" id="PF11199">
    <property type="entry name" value="DUF2891"/>
    <property type="match status" value="2"/>
</dbReference>
<dbReference type="CDD" id="cd01300">
    <property type="entry name" value="YtcJ_like"/>
    <property type="match status" value="1"/>
</dbReference>
<keyword evidence="4" id="KW-1185">Reference proteome</keyword>
<dbReference type="InterPro" id="IPR032466">
    <property type="entry name" value="Metal_Hydrolase"/>
</dbReference>
<evidence type="ECO:0000313" key="4">
    <source>
        <dbReference type="Proteomes" id="UP001189429"/>
    </source>
</evidence>
<dbReference type="Gene3D" id="2.30.40.10">
    <property type="entry name" value="Urease, subunit C, domain 1"/>
    <property type="match status" value="1"/>
</dbReference>
<feature type="non-terminal residue" evidence="3">
    <location>
        <position position="978"/>
    </location>
</feature>
<feature type="region of interest" description="Disordered" evidence="1">
    <location>
        <begin position="571"/>
        <end position="597"/>
    </location>
</feature>
<dbReference type="PANTHER" id="PTHR22642">
    <property type="entry name" value="IMIDAZOLONEPROPIONASE"/>
    <property type="match status" value="1"/>
</dbReference>
<feature type="region of interest" description="Disordered" evidence="1">
    <location>
        <begin position="390"/>
        <end position="411"/>
    </location>
</feature>
<gene>
    <name evidence="3" type="ORF">PCOR1329_LOCUS17330</name>
</gene>
<name>A0ABN9R6A8_9DINO</name>
<proteinExistence type="predicted"/>
<evidence type="ECO:0000256" key="1">
    <source>
        <dbReference type="SAM" id="MobiDB-lite"/>
    </source>
</evidence>
<sequence length="978" mass="102103">MEQHVGRALEAACRAATRLEPRTPHQLPPASHPCFSGCYDWHSAVHTHWLLARCLRTRPGLPACARAAEILGEHLSARNVAVEVQGLARPGGVMASPTLAGVAGEAQTPILARLGGVVGRRRPHSEPPGWEAPYGHAWLLALAGELAEGAAAGGAWSAACAAGLQALRPLERAVRERFHGWVRGLEAPNRGGVHGNTAFALLLGIRYARSCPERGDAAGFLLRACREAVARFFGAGALPPPDPGPGVPFLDAELTEALVVAEALGDGAAVPAWLDGGTVERFTSRAPADGDPHDVKTCHLIGRNFATAEALAELAARLAAGAAAPGGAGSPAAEAEAAGLLSAARRHFAAGAPHLDCGGWMGDHWVGTFALLAAEALGRAEAALAALARAPAGPPEKRPRPGPAAAGAPPRRRLLLHGGRVVQVEADGRTLRPRAWLLAEDGVVSRAGDEPPPRELLEGSELVDLRGRVAVPGLFDAHVHVFSLGKEGRVVDLSGCTSMEQLQERVRQGASDPRFARALGPYLRCGHWDQDELGRMPTRADLDAACPDLPVVADRRCFHVSVVNTRALEELGLGPDTPDPAGGTIDREGGGVGRGQPTGVLREGALELLKPLTGQQLPLADKKQLLLDGLRCCMERGATAVQTNDSQEIGDIAGSWDAYAELADEGRLPCRVFLTVGHAEIGTGSAPPVPLVHESGLLSCDRAKIWTDGAMGARTAAMLEPYADDPGNTGNLSMSPDEISAAVAKAKRHGFRLEAHAIGDRAAQEVLKGFAEHLQPADRPVMTHCQVLNADLVGRMAQQGVVANVQPQFVPSDAYGVASRLGAGTERLRHSYAWRTLRERGVRLAGGSDAPVEAPDPIAGIRCAMTHESDPEVPCSTPLAAAQRLDLGDALGMYTAGAAFAARAERFLGSLREGEEADFVVLPAAVGWPPPPEDLVGVAPDEVWVRGRCARRRAPAAGPLPPAPGAAAAAAAARAGVR</sequence>
<feature type="domain" description="Amidohydrolase 3" evidence="2">
    <location>
        <begin position="461"/>
        <end position="949"/>
    </location>
</feature>
<dbReference type="InterPro" id="IPR033932">
    <property type="entry name" value="YtcJ-like"/>
</dbReference>
<evidence type="ECO:0000259" key="2">
    <source>
        <dbReference type="Pfam" id="PF07969"/>
    </source>
</evidence>
<dbReference type="PANTHER" id="PTHR22642:SF2">
    <property type="entry name" value="PROTEIN LONG AFTER FAR-RED 3"/>
    <property type="match status" value="1"/>
</dbReference>